<feature type="binding site" evidence="4">
    <location>
        <position position="208"/>
    </location>
    <ligand>
        <name>pyridoxal 5'-phosphate</name>
        <dbReference type="ChEBI" id="CHEBI:597326"/>
    </ligand>
</feature>
<dbReference type="InterPro" id="IPR015424">
    <property type="entry name" value="PyrdxlP-dep_Trfase"/>
</dbReference>
<dbReference type="HAMAP" id="MF_01970">
    <property type="entry name" value="Kynureninase"/>
    <property type="match status" value="1"/>
</dbReference>
<dbReference type="Pfam" id="PF22580">
    <property type="entry name" value="KYNU_C"/>
    <property type="match status" value="1"/>
</dbReference>
<comment type="catalytic activity">
    <reaction evidence="4 6">
        <text>L-kynurenine + H2O = anthranilate + L-alanine + H(+)</text>
        <dbReference type="Rhea" id="RHEA:16813"/>
        <dbReference type="ChEBI" id="CHEBI:15377"/>
        <dbReference type="ChEBI" id="CHEBI:15378"/>
        <dbReference type="ChEBI" id="CHEBI:16567"/>
        <dbReference type="ChEBI" id="CHEBI:57959"/>
        <dbReference type="ChEBI" id="CHEBI:57972"/>
        <dbReference type="EC" id="3.7.1.3"/>
    </reaction>
</comment>
<dbReference type="PANTHER" id="PTHR14084">
    <property type="entry name" value="KYNURENINASE"/>
    <property type="match status" value="1"/>
</dbReference>
<dbReference type="EMBL" id="JBHUEM010000003">
    <property type="protein sequence ID" value="MFD1735588.1"/>
    <property type="molecule type" value="Genomic_DNA"/>
</dbReference>
<comment type="function">
    <text evidence="4 6">Catalyzes the cleavage of L-kynurenine (L-Kyn) and L-3-hydroxykynurenine (L-3OHKyn) into anthranilic acid (AA) and 3-hydroxyanthranilic acid (3-OHAA), respectively.</text>
</comment>
<dbReference type="InterPro" id="IPR010111">
    <property type="entry name" value="Kynureninase"/>
</dbReference>
<dbReference type="RefSeq" id="WP_377926687.1">
    <property type="nucleotide sequence ID" value="NZ_JBHUEM010000003.1"/>
</dbReference>
<dbReference type="NCBIfam" id="TIGR01814">
    <property type="entry name" value="kynureninase"/>
    <property type="match status" value="1"/>
</dbReference>
<comment type="caution">
    <text evidence="8">The sequence shown here is derived from an EMBL/GenBank/DDBJ whole genome shotgun (WGS) entry which is preliminary data.</text>
</comment>
<dbReference type="Proteomes" id="UP001597214">
    <property type="component" value="Unassembled WGS sequence"/>
</dbReference>
<sequence length="421" mass="47821">MEQYLVTARLLDAQDPLASFRNEFYLKDQTIYLDGNSLGLLSKRAEKSLIGVLNSWKEHAIDGWMKGDNPWFYLSENLGNQMAKLIGAYENEVIVTGSTTVNLHQMIATFFQPTNQKTKILADELTFPSDIYAIKSQLELNGLSPEKHLIQVKSQDGFTLKEDDIINNMTSDVSLVILSSVLYRSGQLLDIKRLVNAAHERDIIIGFDLAHSIGVIPHNFQESKPDFAFWCNYKYVNSGPGSVGGLYVNNKHFGKAPGLAGWFSSNKSKQFDMKHTLEHENHAGAYQIGTPHLLSIAPLIGSLQLFEEAGIQNIREKSLKLTDFLMQLIKEELEEFEIINPTLENERGGHVCLQHEDAARICKALKENEVIPDYREPNLIRLAPIAFYTSFEEVWETVKRLKHIMDTKAYEKFKNEREIIA</sequence>
<keyword evidence="9" id="KW-1185">Reference proteome</keyword>
<evidence type="ECO:0000259" key="7">
    <source>
        <dbReference type="Pfam" id="PF00155"/>
    </source>
</evidence>
<evidence type="ECO:0000256" key="1">
    <source>
        <dbReference type="ARBA" id="ARBA00022642"/>
    </source>
</evidence>
<name>A0ABW4LKM0_9BACI</name>
<dbReference type="InterPro" id="IPR015422">
    <property type="entry name" value="PyrdxlP-dep_Trfase_small"/>
</dbReference>
<feature type="binding site" evidence="4">
    <location>
        <position position="99"/>
    </location>
    <ligand>
        <name>pyridoxal 5'-phosphate</name>
        <dbReference type="ChEBI" id="CHEBI:597326"/>
    </ligand>
</feature>
<feature type="binding site" evidence="4">
    <location>
        <position position="233"/>
    </location>
    <ligand>
        <name>pyridoxal 5'-phosphate</name>
        <dbReference type="ChEBI" id="CHEBI:597326"/>
    </ligand>
</feature>
<evidence type="ECO:0000256" key="6">
    <source>
        <dbReference type="PIRNR" id="PIRNR038800"/>
    </source>
</evidence>
<dbReference type="EC" id="3.7.1.3" evidence="4 5"/>
<feature type="binding site" evidence="4">
    <location>
        <position position="262"/>
    </location>
    <ligand>
        <name>pyridoxal 5'-phosphate</name>
        <dbReference type="ChEBI" id="CHEBI:597326"/>
    </ligand>
</feature>
<dbReference type="SUPFAM" id="SSF53383">
    <property type="entry name" value="PLP-dependent transferases"/>
    <property type="match status" value="1"/>
</dbReference>
<dbReference type="PIRSF" id="PIRSF038800">
    <property type="entry name" value="KYNU"/>
    <property type="match status" value="1"/>
</dbReference>
<evidence type="ECO:0000256" key="2">
    <source>
        <dbReference type="ARBA" id="ARBA00022801"/>
    </source>
</evidence>
<evidence type="ECO:0000256" key="3">
    <source>
        <dbReference type="ARBA" id="ARBA00022898"/>
    </source>
</evidence>
<comment type="subunit">
    <text evidence="4 6">Homodimer.</text>
</comment>
<evidence type="ECO:0000313" key="9">
    <source>
        <dbReference type="Proteomes" id="UP001597214"/>
    </source>
</evidence>
<feature type="domain" description="Aminotransferase class I/classII large" evidence="7">
    <location>
        <begin position="75"/>
        <end position="221"/>
    </location>
</feature>
<comment type="pathway">
    <text evidence="4 6">Amino-acid degradation; L-kynurenine degradation; L-alanine and anthranilate from L-kynurenine: step 1/1.</text>
</comment>
<dbReference type="Gene3D" id="3.90.1150.10">
    <property type="entry name" value="Aspartate Aminotransferase, domain 1"/>
    <property type="match status" value="1"/>
</dbReference>
<feature type="binding site" evidence="4">
    <location>
        <position position="211"/>
    </location>
    <ligand>
        <name>pyridoxal 5'-phosphate</name>
        <dbReference type="ChEBI" id="CHEBI:597326"/>
    </ligand>
</feature>
<comment type="pathway">
    <text evidence="4 6">Cofactor biosynthesis; NAD(+) biosynthesis; quinolinate from L-kynurenine: step 2/3.</text>
</comment>
<proteinExistence type="inferred from homology"/>
<organism evidence="8 9">
    <name type="scientific">Bacillus salitolerans</name>
    <dbReference type="NCBI Taxonomy" id="1437434"/>
    <lineage>
        <taxon>Bacteria</taxon>
        <taxon>Bacillati</taxon>
        <taxon>Bacillota</taxon>
        <taxon>Bacilli</taxon>
        <taxon>Bacillales</taxon>
        <taxon>Bacillaceae</taxon>
        <taxon>Bacillus</taxon>
    </lineage>
</organism>
<evidence type="ECO:0000313" key="8">
    <source>
        <dbReference type="EMBL" id="MFD1735588.1"/>
    </source>
</evidence>
<evidence type="ECO:0000256" key="5">
    <source>
        <dbReference type="NCBIfam" id="TIGR01814"/>
    </source>
</evidence>
<dbReference type="InterPro" id="IPR015421">
    <property type="entry name" value="PyrdxlP-dep_Trfase_major"/>
</dbReference>
<feature type="binding site" evidence="4">
    <location>
        <position position="290"/>
    </location>
    <ligand>
        <name>pyridoxal 5'-phosphate</name>
        <dbReference type="ChEBI" id="CHEBI:597326"/>
    </ligand>
</feature>
<dbReference type="PANTHER" id="PTHR14084:SF0">
    <property type="entry name" value="KYNURENINASE"/>
    <property type="match status" value="1"/>
</dbReference>
<comment type="cofactor">
    <cofactor evidence="4 6">
        <name>pyridoxal 5'-phosphate</name>
        <dbReference type="ChEBI" id="CHEBI:597326"/>
    </cofactor>
</comment>
<keyword evidence="1 4" id="KW-0662">Pyridine nucleotide biosynthesis</keyword>
<feature type="modified residue" description="N6-(pyridoxal phosphate)lysine" evidence="4">
    <location>
        <position position="234"/>
    </location>
</feature>
<keyword evidence="2 4" id="KW-0378">Hydrolase</keyword>
<reference evidence="9" key="1">
    <citation type="journal article" date="2019" name="Int. J. Syst. Evol. Microbiol.">
        <title>The Global Catalogue of Microorganisms (GCM) 10K type strain sequencing project: providing services to taxonomists for standard genome sequencing and annotation.</title>
        <authorList>
            <consortium name="The Broad Institute Genomics Platform"/>
            <consortium name="The Broad Institute Genome Sequencing Center for Infectious Disease"/>
            <person name="Wu L."/>
            <person name="Ma J."/>
        </authorList>
    </citation>
    <scope>NUCLEOTIDE SEQUENCE [LARGE SCALE GENOMIC DNA]</scope>
    <source>
        <strain evidence="9">CCUG 49339</strain>
    </source>
</reference>
<evidence type="ECO:0000256" key="4">
    <source>
        <dbReference type="HAMAP-Rule" id="MF_01970"/>
    </source>
</evidence>
<protein>
    <recommendedName>
        <fullName evidence="4 5">Kynureninase</fullName>
        <ecNumber evidence="4 5">3.7.1.3</ecNumber>
    </recommendedName>
    <alternativeName>
        <fullName evidence="4">L-kynurenine hydrolase</fullName>
    </alternativeName>
</protein>
<dbReference type="GO" id="GO:0030429">
    <property type="term" value="F:kynureninase activity"/>
    <property type="evidence" value="ECO:0007669"/>
    <property type="project" value="UniProtKB-EC"/>
</dbReference>
<comment type="similarity">
    <text evidence="4 6">Belongs to the kynureninase family.</text>
</comment>
<feature type="binding site" evidence="4">
    <location>
        <position position="100"/>
    </location>
    <ligand>
        <name>pyridoxal 5'-phosphate</name>
        <dbReference type="ChEBI" id="CHEBI:597326"/>
    </ligand>
</feature>
<feature type="binding site" evidence="4">
    <location>
        <begin position="127"/>
        <end position="130"/>
    </location>
    <ligand>
        <name>pyridoxal 5'-phosphate</name>
        <dbReference type="ChEBI" id="CHEBI:597326"/>
    </ligand>
</feature>
<gene>
    <name evidence="4 8" type="primary">kynU</name>
    <name evidence="8" type="ORF">ACFSCX_03335</name>
</gene>
<dbReference type="Pfam" id="PF00155">
    <property type="entry name" value="Aminotran_1_2"/>
    <property type="match status" value="1"/>
</dbReference>
<dbReference type="Gene3D" id="3.40.640.10">
    <property type="entry name" value="Type I PLP-dependent aspartate aminotransferase-like (Major domain)"/>
    <property type="match status" value="1"/>
</dbReference>
<accession>A0ABW4LKM0</accession>
<comment type="caution">
    <text evidence="4">Lacks conserved residue(s) required for the propagation of feature annotation.</text>
</comment>
<dbReference type="InterPro" id="IPR004839">
    <property type="entry name" value="Aminotransferase_I/II_large"/>
</dbReference>
<keyword evidence="3 4" id="KW-0663">Pyridoxal phosphate</keyword>
<comment type="catalytic activity">
    <reaction evidence="6">
        <text>3-hydroxy-L-kynurenine + H2O = 3-hydroxyanthranilate + L-alanine + H(+)</text>
        <dbReference type="Rhea" id="RHEA:25143"/>
        <dbReference type="ChEBI" id="CHEBI:15377"/>
        <dbReference type="ChEBI" id="CHEBI:15378"/>
        <dbReference type="ChEBI" id="CHEBI:36559"/>
        <dbReference type="ChEBI" id="CHEBI:57972"/>
        <dbReference type="ChEBI" id="CHEBI:58125"/>
        <dbReference type="EC" id="3.7.1.3"/>
    </reaction>
</comment>